<evidence type="ECO:0000259" key="18">
    <source>
        <dbReference type="PROSITE" id="PS50089"/>
    </source>
</evidence>
<evidence type="ECO:0000256" key="9">
    <source>
        <dbReference type="ARBA" id="ARBA00022771"/>
    </source>
</evidence>
<dbReference type="FunFam" id="3.30.40.10:FF:000285">
    <property type="entry name" value="RING-H2 finger protein ATL43"/>
    <property type="match status" value="1"/>
</dbReference>
<keyword evidence="11" id="KW-0862">Zinc</keyword>
<feature type="compositionally biased region" description="Pro residues" evidence="16">
    <location>
        <begin position="308"/>
        <end position="321"/>
    </location>
</feature>
<dbReference type="Gramene" id="TraesKAR2D01G0293340.1">
    <property type="protein sequence ID" value="cds.TraesKAR2D01G0293340.1"/>
    <property type="gene ID" value="TraesKAR2D01G0293340"/>
</dbReference>
<dbReference type="AlphaFoldDB" id="A0A3B6DE25"/>
<dbReference type="UniPathway" id="UPA00143"/>
<dbReference type="Gramene" id="TraesCS2D02G315900.1">
    <property type="protein sequence ID" value="TraesCS2D02G315900.1.cds1"/>
    <property type="gene ID" value="TraesCS2D02G315900"/>
</dbReference>
<dbReference type="Proteomes" id="UP000019116">
    <property type="component" value="Chromosome 2D"/>
</dbReference>
<dbReference type="STRING" id="4565.A0A3B6DE25"/>
<dbReference type="Gene3D" id="3.30.40.10">
    <property type="entry name" value="Zinc/RING finger domain, C3HC4 (zinc finger)"/>
    <property type="match status" value="1"/>
</dbReference>
<comment type="pathway">
    <text evidence="3">Protein modification; protein ubiquitination.</text>
</comment>
<reference evidence="19" key="1">
    <citation type="submission" date="2018-08" db="EMBL/GenBank/DDBJ databases">
        <authorList>
            <person name="Rossello M."/>
        </authorList>
    </citation>
    <scope>NUCLEOTIDE SEQUENCE [LARGE SCALE GENOMIC DNA]</scope>
    <source>
        <strain evidence="19">cv. Chinese Spring</strain>
    </source>
</reference>
<protein>
    <recommendedName>
        <fullName evidence="4">RING-type E3 ubiquitin transferase</fullName>
        <ecNumber evidence="4">2.3.2.27</ecNumber>
    </recommendedName>
</protein>
<feature type="region of interest" description="Disordered" evidence="16">
    <location>
        <begin position="345"/>
        <end position="386"/>
    </location>
</feature>
<evidence type="ECO:0000256" key="5">
    <source>
        <dbReference type="ARBA" id="ARBA00022679"/>
    </source>
</evidence>
<dbReference type="SMART" id="SM00184">
    <property type="entry name" value="RING"/>
    <property type="match status" value="1"/>
</dbReference>
<name>A0A3B6DE25_WHEAT</name>
<dbReference type="Gramene" id="TraesSYM2D03G01224450.1">
    <property type="protein sequence ID" value="TraesSYM2D03G01224450.1.CDS1"/>
    <property type="gene ID" value="TraesSYM2D03G01224450"/>
</dbReference>
<sequence>MPPHYRRILFSDDCDPWYGCPTPPAPPFFTPSPSPSPSSPPPIISPPPPPSPSFSFYFPSPPDLAPSPSPVHDGGGGWSDQGGGTYGYGAVDDRRRRFVTYVLCAAAALAFLSLILLGASIAVRRRQLRRRRQALLAQPPAAATNVGNDDPEGGGSGGVVHHVWYIRTVGLDEAAIDSIAVTRYRAGSGLLGAADCSVCLGEFNDGELVRLLPKCGHAFHVPCIDTWLRAHVNCPLCRSDVIDPAATTAGAGIESDSNPSADPDVNANAAAEQAAAGSDSTLEHEDDEEDQEAPRVEEEQHEQQQPNSPEPEPLPQLPGPLPRNVRRAASMNAAMVSTAADVAALDRLPDAAPEGEERNGREKHQSGATGHPSTERPAPGGLPRSFFARHCRARSSVLPL</sequence>
<dbReference type="Gramene" id="TraesLAC2D03G01160920.1">
    <property type="protein sequence ID" value="TraesLAC2D03G01160920.1.CDS1"/>
    <property type="gene ID" value="TraesLAC2D03G01160920"/>
</dbReference>
<dbReference type="CDD" id="cd16461">
    <property type="entry name" value="RING-H2_EL5-like"/>
    <property type="match status" value="1"/>
</dbReference>
<evidence type="ECO:0000256" key="7">
    <source>
        <dbReference type="ARBA" id="ARBA00022723"/>
    </source>
</evidence>
<dbReference type="Gramene" id="TraesROB_scaffold_088250_01G000200.1">
    <property type="protein sequence ID" value="TraesROB_scaffold_088250_01G000200.1"/>
    <property type="gene ID" value="TraesROB_scaffold_088250_01G000200"/>
</dbReference>
<dbReference type="Gramene" id="TraesCS2D03G0725200.1">
    <property type="protein sequence ID" value="TraesCS2D03G0725200.1.CDS1"/>
    <property type="gene ID" value="TraesCS2D03G0725200"/>
</dbReference>
<evidence type="ECO:0000256" key="15">
    <source>
        <dbReference type="PROSITE-ProRule" id="PRU00175"/>
    </source>
</evidence>
<keyword evidence="20" id="KW-1185">Reference proteome</keyword>
<dbReference type="PANTHER" id="PTHR46913:SF19">
    <property type="entry name" value="RING-TYPE E3 UBIQUITIN TRANSFERASE"/>
    <property type="match status" value="1"/>
</dbReference>
<dbReference type="OMA" id="PWYGCPT"/>
<evidence type="ECO:0000256" key="8">
    <source>
        <dbReference type="ARBA" id="ARBA00022729"/>
    </source>
</evidence>
<feature type="region of interest" description="Disordered" evidence="16">
    <location>
        <begin position="28"/>
        <end position="59"/>
    </location>
</feature>
<evidence type="ECO:0000313" key="19">
    <source>
        <dbReference type="EnsemblPlants" id="TraesCS2D02G315900.1.cds1"/>
    </source>
</evidence>
<reference evidence="19" key="2">
    <citation type="submission" date="2018-10" db="UniProtKB">
        <authorList>
            <consortium name="EnsemblPlants"/>
        </authorList>
    </citation>
    <scope>IDENTIFICATION</scope>
</reference>
<evidence type="ECO:0000256" key="10">
    <source>
        <dbReference type="ARBA" id="ARBA00022786"/>
    </source>
</evidence>
<dbReference type="PROSITE" id="PS50089">
    <property type="entry name" value="ZF_RING_2"/>
    <property type="match status" value="1"/>
</dbReference>
<comment type="subcellular location">
    <subcellularLocation>
        <location evidence="2">Membrane</location>
        <topology evidence="2">Single-pass membrane protein</topology>
    </subcellularLocation>
</comment>
<dbReference type="InterPro" id="IPR044600">
    <property type="entry name" value="ATL1/ATL16-like"/>
</dbReference>
<dbReference type="EnsemblPlants" id="TraesCS2D02G315900.1">
    <property type="protein sequence ID" value="TraesCS2D02G315900.1.cds1"/>
    <property type="gene ID" value="TraesCS2D02G315900"/>
</dbReference>
<evidence type="ECO:0000313" key="20">
    <source>
        <dbReference type="Proteomes" id="UP000019116"/>
    </source>
</evidence>
<keyword evidence="7" id="KW-0479">Metal-binding</keyword>
<dbReference type="GeneID" id="123053457"/>
<dbReference type="Gramene" id="TraesPARA_EIv1.0_0704150.1">
    <property type="protein sequence ID" value="TraesPARA_EIv1.0_0704150.1.CDS1"/>
    <property type="gene ID" value="TraesPARA_EIv1.0_0704150"/>
</dbReference>
<dbReference type="EC" id="2.3.2.27" evidence="4"/>
<feature type="region of interest" description="Disordered" evidence="16">
    <location>
        <begin position="249"/>
        <end position="324"/>
    </location>
</feature>
<dbReference type="Gramene" id="TraesCLE_scaffold_086090_01G000200.1">
    <property type="protein sequence ID" value="TraesCLE_scaffold_086090_01G000200.1"/>
    <property type="gene ID" value="TraesCLE_scaffold_086090_01G000200"/>
</dbReference>
<evidence type="ECO:0000256" key="1">
    <source>
        <dbReference type="ARBA" id="ARBA00000900"/>
    </source>
</evidence>
<proteinExistence type="inferred from homology"/>
<keyword evidence="9 15" id="KW-0863">Zinc-finger</keyword>
<keyword evidence="8" id="KW-0732">Signal</keyword>
<dbReference type="Gramene" id="TraesCAD_scaffold_083535_01G000400.1">
    <property type="protein sequence ID" value="TraesCAD_scaffold_083535_01G000400.1"/>
    <property type="gene ID" value="TraesCAD_scaffold_083535_01G000400"/>
</dbReference>
<dbReference type="Gramene" id="TraesMAC2D03G01207220.1">
    <property type="protein sequence ID" value="TraesMAC2D03G01207220.1.CDS1"/>
    <property type="gene ID" value="TraesMAC2D03G01207220"/>
</dbReference>
<evidence type="ECO:0000256" key="12">
    <source>
        <dbReference type="ARBA" id="ARBA00022989"/>
    </source>
</evidence>
<evidence type="ECO:0000256" key="2">
    <source>
        <dbReference type="ARBA" id="ARBA00004167"/>
    </source>
</evidence>
<evidence type="ECO:0000256" key="17">
    <source>
        <dbReference type="SAM" id="Phobius"/>
    </source>
</evidence>
<comment type="catalytic activity">
    <reaction evidence="1">
        <text>S-ubiquitinyl-[E2 ubiquitin-conjugating enzyme]-L-cysteine + [acceptor protein]-L-lysine = [E2 ubiquitin-conjugating enzyme]-L-cysteine + N(6)-ubiquitinyl-[acceptor protein]-L-lysine.</text>
        <dbReference type="EC" id="2.3.2.27"/>
    </reaction>
</comment>
<keyword evidence="5" id="KW-0808">Transferase</keyword>
<gene>
    <name evidence="19" type="primary">LOC123053457</name>
</gene>
<evidence type="ECO:0000256" key="14">
    <source>
        <dbReference type="ARBA" id="ARBA00024209"/>
    </source>
</evidence>
<feature type="compositionally biased region" description="Basic and acidic residues" evidence="16">
    <location>
        <begin position="292"/>
        <end position="302"/>
    </location>
</feature>
<feature type="compositionally biased region" description="Pro residues" evidence="16">
    <location>
        <begin position="28"/>
        <end position="52"/>
    </location>
</feature>
<comment type="similarity">
    <text evidence="14">Belongs to the RING-type zinc finger family. ATL subfamily.</text>
</comment>
<dbReference type="SMR" id="A0A3B6DE25"/>
<dbReference type="GO" id="GO:0016020">
    <property type="term" value="C:membrane"/>
    <property type="evidence" value="ECO:0007669"/>
    <property type="project" value="UniProtKB-SubCell"/>
</dbReference>
<dbReference type="GO" id="GO:0008270">
    <property type="term" value="F:zinc ion binding"/>
    <property type="evidence" value="ECO:0007669"/>
    <property type="project" value="UniProtKB-KW"/>
</dbReference>
<keyword evidence="13 17" id="KW-0472">Membrane</keyword>
<dbReference type="SUPFAM" id="SSF57850">
    <property type="entry name" value="RING/U-box"/>
    <property type="match status" value="1"/>
</dbReference>
<accession>A0A3B6DE25</accession>
<dbReference type="RefSeq" id="XP_044332873.1">
    <property type="nucleotide sequence ID" value="XM_044476938.1"/>
</dbReference>
<feature type="domain" description="RING-type" evidence="18">
    <location>
        <begin position="196"/>
        <end position="238"/>
    </location>
</feature>
<evidence type="ECO:0000256" key="11">
    <source>
        <dbReference type="ARBA" id="ARBA00022833"/>
    </source>
</evidence>
<feature type="transmembrane region" description="Helical" evidence="17">
    <location>
        <begin position="98"/>
        <end position="123"/>
    </location>
</feature>
<dbReference type="Gramene" id="TraesWEE_scaffold_064400_01G000400.1">
    <property type="protein sequence ID" value="TraesWEE_scaffold_064400_01G000400.1"/>
    <property type="gene ID" value="TraesWEE_scaffold_064400_01G000400"/>
</dbReference>
<evidence type="ECO:0000256" key="13">
    <source>
        <dbReference type="ARBA" id="ARBA00023136"/>
    </source>
</evidence>
<dbReference type="Gramene" id="TraesLDM2D03G01210160.1">
    <property type="protein sequence ID" value="TraesLDM2D03G01210160.1.CDS1"/>
    <property type="gene ID" value="TraesLDM2D03G01210160"/>
</dbReference>
<dbReference type="OrthoDB" id="9984778at2759"/>
<evidence type="ECO:0000256" key="16">
    <source>
        <dbReference type="SAM" id="MobiDB-lite"/>
    </source>
</evidence>
<dbReference type="Gramene" id="TraesSTA2D03G01198140.1">
    <property type="protein sequence ID" value="TraesSTA2D03G01198140.1.CDS1"/>
    <property type="gene ID" value="TraesSTA2D03G01198140"/>
</dbReference>
<dbReference type="GO" id="GO:0016567">
    <property type="term" value="P:protein ubiquitination"/>
    <property type="evidence" value="ECO:0000318"/>
    <property type="project" value="GO_Central"/>
</dbReference>
<evidence type="ECO:0000256" key="6">
    <source>
        <dbReference type="ARBA" id="ARBA00022692"/>
    </source>
</evidence>
<organism evidence="19">
    <name type="scientific">Triticum aestivum</name>
    <name type="common">Wheat</name>
    <dbReference type="NCBI Taxonomy" id="4565"/>
    <lineage>
        <taxon>Eukaryota</taxon>
        <taxon>Viridiplantae</taxon>
        <taxon>Streptophyta</taxon>
        <taxon>Embryophyta</taxon>
        <taxon>Tracheophyta</taxon>
        <taxon>Spermatophyta</taxon>
        <taxon>Magnoliopsida</taxon>
        <taxon>Liliopsida</taxon>
        <taxon>Poales</taxon>
        <taxon>Poaceae</taxon>
        <taxon>BOP clade</taxon>
        <taxon>Pooideae</taxon>
        <taxon>Triticodae</taxon>
        <taxon>Triticeae</taxon>
        <taxon>Triticinae</taxon>
        <taxon>Triticum</taxon>
    </lineage>
</organism>
<keyword evidence="10" id="KW-0833">Ubl conjugation pathway</keyword>
<dbReference type="Pfam" id="PF13639">
    <property type="entry name" value="zf-RING_2"/>
    <property type="match status" value="1"/>
</dbReference>
<keyword evidence="12 17" id="KW-1133">Transmembrane helix</keyword>
<feature type="compositionally biased region" description="Low complexity" evidence="16">
    <location>
        <begin position="266"/>
        <end position="276"/>
    </location>
</feature>
<keyword evidence="6 17" id="KW-0812">Transmembrane</keyword>
<evidence type="ECO:0000256" key="4">
    <source>
        <dbReference type="ARBA" id="ARBA00012483"/>
    </source>
</evidence>
<dbReference type="Gramene" id="TraesARI2D03G01225480.1">
    <property type="protein sequence ID" value="TraesARI2D03G01225480.1.CDS1"/>
    <property type="gene ID" value="TraesARI2D03G01225480"/>
</dbReference>
<dbReference type="GO" id="GO:0061630">
    <property type="term" value="F:ubiquitin protein ligase activity"/>
    <property type="evidence" value="ECO:0007669"/>
    <property type="project" value="UniProtKB-EC"/>
</dbReference>
<dbReference type="PANTHER" id="PTHR46913">
    <property type="entry name" value="RING-H2 FINGER PROTEIN ATL16"/>
    <property type="match status" value="1"/>
</dbReference>
<evidence type="ECO:0000256" key="3">
    <source>
        <dbReference type="ARBA" id="ARBA00004906"/>
    </source>
</evidence>
<dbReference type="InterPro" id="IPR013083">
    <property type="entry name" value="Znf_RING/FYVE/PHD"/>
</dbReference>
<feature type="compositionally biased region" description="Basic and acidic residues" evidence="16">
    <location>
        <begin position="355"/>
        <end position="365"/>
    </location>
</feature>
<dbReference type="InterPro" id="IPR001841">
    <property type="entry name" value="Znf_RING"/>
</dbReference>